<proteinExistence type="predicted"/>
<organism evidence="1 2">
    <name type="scientific">Lentilactobacillus otakiensis DSM 19908 = JCM 15040</name>
    <dbReference type="NCBI Taxonomy" id="1423780"/>
    <lineage>
        <taxon>Bacteria</taxon>
        <taxon>Bacillati</taxon>
        <taxon>Bacillota</taxon>
        <taxon>Bacilli</taxon>
        <taxon>Lactobacillales</taxon>
        <taxon>Lactobacillaceae</taxon>
        <taxon>Lentilactobacillus</taxon>
    </lineage>
</organism>
<keyword evidence="2" id="KW-1185">Reference proteome</keyword>
<gene>
    <name evidence="1" type="ORF">LOT_1419</name>
</gene>
<reference evidence="2" key="1">
    <citation type="journal article" date="2013" name="Genome Announc.">
        <title>Draft Genome Sequence of D-Branched-Chain Amino Acid Producer Lactobacillus otakiensis JCM 15040T, Isolated from a Traditional Japanese Pickle.</title>
        <authorList>
            <person name="Doi K."/>
            <person name="Mori K."/>
            <person name="Mutaguchi Y."/>
            <person name="Tashiro K."/>
            <person name="Fujino Y."/>
            <person name="Ohmori T."/>
            <person name="Kuhara S."/>
            <person name="Ohshima T."/>
        </authorList>
    </citation>
    <scope>NUCLEOTIDE SEQUENCE [LARGE SCALE GENOMIC DNA]</scope>
    <source>
        <strain evidence="2">JCM 15040</strain>
    </source>
</reference>
<dbReference type="AlphaFoldDB" id="S4NLV5"/>
<dbReference type="Proteomes" id="UP000016361">
    <property type="component" value="Unassembled WGS sequence"/>
</dbReference>
<evidence type="ECO:0000313" key="2">
    <source>
        <dbReference type="Proteomes" id="UP000016361"/>
    </source>
</evidence>
<evidence type="ECO:0000313" key="1">
    <source>
        <dbReference type="EMBL" id="GAD16881.1"/>
    </source>
</evidence>
<sequence>MNINVYVYKNTYNIKMTNIPVLKTIYYRLSPSDYRKMNQPKAYLK</sequence>
<accession>S4NLV5</accession>
<protein>
    <submittedName>
        <fullName evidence="1">Uncharacterized protein</fullName>
    </submittedName>
</protein>
<dbReference type="EMBL" id="BASH01000004">
    <property type="protein sequence ID" value="GAD16881.1"/>
    <property type="molecule type" value="Genomic_DNA"/>
</dbReference>
<name>S4NLV5_9LACO</name>
<dbReference type="eggNOG" id="ENOG5030BIG">
    <property type="taxonomic scope" value="Bacteria"/>
</dbReference>
<comment type="caution">
    <text evidence="1">The sequence shown here is derived from an EMBL/GenBank/DDBJ whole genome shotgun (WGS) entry which is preliminary data.</text>
</comment>